<organism evidence="7 8">
    <name type="scientific">Alkalibacterium iburiense</name>
    <dbReference type="NCBI Taxonomy" id="290589"/>
    <lineage>
        <taxon>Bacteria</taxon>
        <taxon>Bacillati</taxon>
        <taxon>Bacillota</taxon>
        <taxon>Bacilli</taxon>
        <taxon>Lactobacillales</taxon>
        <taxon>Carnobacteriaceae</taxon>
        <taxon>Alkalibacterium</taxon>
    </lineage>
</organism>
<evidence type="ECO:0000313" key="8">
    <source>
        <dbReference type="Proteomes" id="UP001501166"/>
    </source>
</evidence>
<evidence type="ECO:0000256" key="6">
    <source>
        <dbReference type="SAM" id="Phobius"/>
    </source>
</evidence>
<comment type="caution">
    <text evidence="7">The sequence shown here is derived from an EMBL/GenBank/DDBJ whole genome shotgun (WGS) entry which is preliminary data.</text>
</comment>
<dbReference type="EMBL" id="BAAACW010000061">
    <property type="protein sequence ID" value="GAA0359445.1"/>
    <property type="molecule type" value="Genomic_DNA"/>
</dbReference>
<comment type="subcellular location">
    <subcellularLocation>
        <location evidence="1">Membrane</location>
        <topology evidence="1">Multi-pass membrane protein</topology>
    </subcellularLocation>
</comment>
<evidence type="ECO:0000256" key="1">
    <source>
        <dbReference type="ARBA" id="ARBA00004141"/>
    </source>
</evidence>
<dbReference type="InterPro" id="IPR051611">
    <property type="entry name" value="ECF_transporter_component"/>
</dbReference>
<dbReference type="PANTHER" id="PTHR34857">
    <property type="entry name" value="SLL0384 PROTEIN"/>
    <property type="match status" value="1"/>
</dbReference>
<evidence type="ECO:0000256" key="5">
    <source>
        <dbReference type="ARBA" id="ARBA00023136"/>
    </source>
</evidence>
<name>A0ABN0XAK3_9LACT</name>
<sequence>MVNVFDPRTKVTLLLLSPVLMGLSIGIGLEILVILVYVTPFFLSNEIKWGVGFLSLFFLQLFSAYFILPHLSSPFILYTVSLLVTGFRRMMPSIIAGAFALKTTHISEWISMLKKWHMPTAVIVPLAVMARFFPTVREDYRHIRRAMAFRGIGIGSMGMVKNPMQSFEFILIPLLMNASQVAQDLTISALTKGLGMPGKHTSLVELKMRTLDYTYIGIALIPITLHFGGQIL</sequence>
<keyword evidence="4 6" id="KW-1133">Transmembrane helix</keyword>
<reference evidence="7 8" key="1">
    <citation type="journal article" date="2019" name="Int. J. Syst. Evol. Microbiol.">
        <title>The Global Catalogue of Microorganisms (GCM) 10K type strain sequencing project: providing services to taxonomists for standard genome sequencing and annotation.</title>
        <authorList>
            <consortium name="The Broad Institute Genomics Platform"/>
            <consortium name="The Broad Institute Genome Sequencing Center for Infectious Disease"/>
            <person name="Wu L."/>
            <person name="Ma J."/>
        </authorList>
    </citation>
    <scope>NUCLEOTIDE SEQUENCE [LARGE SCALE GENOMIC DNA]</scope>
    <source>
        <strain evidence="7 8">JCM 12662</strain>
    </source>
</reference>
<keyword evidence="2" id="KW-1003">Cell membrane</keyword>
<dbReference type="Proteomes" id="UP001501166">
    <property type="component" value="Unassembled WGS sequence"/>
</dbReference>
<accession>A0ABN0XAK3</accession>
<dbReference type="PANTHER" id="PTHR34857:SF2">
    <property type="entry name" value="SLL0384 PROTEIN"/>
    <property type="match status" value="1"/>
</dbReference>
<feature type="transmembrane region" description="Helical" evidence="6">
    <location>
        <begin position="49"/>
        <end position="68"/>
    </location>
</feature>
<dbReference type="CDD" id="cd16914">
    <property type="entry name" value="EcfT"/>
    <property type="match status" value="1"/>
</dbReference>
<evidence type="ECO:0000256" key="2">
    <source>
        <dbReference type="ARBA" id="ARBA00022475"/>
    </source>
</evidence>
<evidence type="ECO:0000313" key="7">
    <source>
        <dbReference type="EMBL" id="GAA0359445.1"/>
    </source>
</evidence>
<evidence type="ECO:0000256" key="3">
    <source>
        <dbReference type="ARBA" id="ARBA00022692"/>
    </source>
</evidence>
<keyword evidence="3 6" id="KW-0812">Transmembrane</keyword>
<keyword evidence="5 6" id="KW-0472">Membrane</keyword>
<keyword evidence="8" id="KW-1185">Reference proteome</keyword>
<proteinExistence type="predicted"/>
<dbReference type="InterPro" id="IPR003339">
    <property type="entry name" value="ABC/ECF_trnsptr_transmembrane"/>
</dbReference>
<feature type="transmembrane region" description="Helical" evidence="6">
    <location>
        <begin position="75"/>
        <end position="101"/>
    </location>
</feature>
<gene>
    <name evidence="7" type="ORF">GCM10008932_10080</name>
</gene>
<protein>
    <submittedName>
        <fullName evidence="7">Energy-coupling factor transporter transmembrane component T</fullName>
    </submittedName>
</protein>
<feature type="transmembrane region" description="Helical" evidence="6">
    <location>
        <begin position="12"/>
        <end position="37"/>
    </location>
</feature>
<evidence type="ECO:0000256" key="4">
    <source>
        <dbReference type="ARBA" id="ARBA00022989"/>
    </source>
</evidence>
<feature type="transmembrane region" description="Helical" evidence="6">
    <location>
        <begin position="116"/>
        <end position="134"/>
    </location>
</feature>
<dbReference type="RefSeq" id="WP_343754524.1">
    <property type="nucleotide sequence ID" value="NZ_BAAACW010000061.1"/>
</dbReference>
<dbReference type="Pfam" id="PF02361">
    <property type="entry name" value="CbiQ"/>
    <property type="match status" value="1"/>
</dbReference>